<reference evidence="2" key="1">
    <citation type="journal article" date="2020" name="Stud. Mycol.">
        <title>101 Dothideomycetes genomes: a test case for predicting lifestyles and emergence of pathogens.</title>
        <authorList>
            <person name="Haridas S."/>
            <person name="Albert R."/>
            <person name="Binder M."/>
            <person name="Bloem J."/>
            <person name="Labutti K."/>
            <person name="Salamov A."/>
            <person name="Andreopoulos B."/>
            <person name="Baker S."/>
            <person name="Barry K."/>
            <person name="Bills G."/>
            <person name="Bluhm B."/>
            <person name="Cannon C."/>
            <person name="Castanera R."/>
            <person name="Culley D."/>
            <person name="Daum C."/>
            <person name="Ezra D."/>
            <person name="Gonzalez J."/>
            <person name="Henrissat B."/>
            <person name="Kuo A."/>
            <person name="Liang C."/>
            <person name="Lipzen A."/>
            <person name="Lutzoni F."/>
            <person name="Magnuson J."/>
            <person name="Mondo S."/>
            <person name="Nolan M."/>
            <person name="Ohm R."/>
            <person name="Pangilinan J."/>
            <person name="Park H.-J."/>
            <person name="Ramirez L."/>
            <person name="Alfaro M."/>
            <person name="Sun H."/>
            <person name="Tritt A."/>
            <person name="Yoshinaga Y."/>
            <person name="Zwiers L.-H."/>
            <person name="Turgeon B."/>
            <person name="Goodwin S."/>
            <person name="Spatafora J."/>
            <person name="Crous P."/>
            <person name="Grigoriev I."/>
        </authorList>
    </citation>
    <scope>NUCLEOTIDE SEQUENCE</scope>
    <source>
        <strain evidence="2">CBS 269.34</strain>
    </source>
</reference>
<accession>A0A6A6RHC1</accession>
<name>A0A6A6RHC1_9PEZI</name>
<evidence type="ECO:0000313" key="2">
    <source>
        <dbReference type="EMBL" id="KAF2502857.1"/>
    </source>
</evidence>
<dbReference type="Proteomes" id="UP000799750">
    <property type="component" value="Unassembled WGS sequence"/>
</dbReference>
<organism evidence="2 3">
    <name type="scientific">Lophium mytilinum</name>
    <dbReference type="NCBI Taxonomy" id="390894"/>
    <lineage>
        <taxon>Eukaryota</taxon>
        <taxon>Fungi</taxon>
        <taxon>Dikarya</taxon>
        <taxon>Ascomycota</taxon>
        <taxon>Pezizomycotina</taxon>
        <taxon>Dothideomycetes</taxon>
        <taxon>Pleosporomycetidae</taxon>
        <taxon>Mytilinidiales</taxon>
        <taxon>Mytilinidiaceae</taxon>
        <taxon>Lophium</taxon>
    </lineage>
</organism>
<protein>
    <submittedName>
        <fullName evidence="2">Uncharacterized protein</fullName>
    </submittedName>
</protein>
<feature type="compositionally biased region" description="Basic and acidic residues" evidence="1">
    <location>
        <begin position="105"/>
        <end position="119"/>
    </location>
</feature>
<dbReference type="AlphaFoldDB" id="A0A6A6RHC1"/>
<evidence type="ECO:0000256" key="1">
    <source>
        <dbReference type="SAM" id="MobiDB-lite"/>
    </source>
</evidence>
<feature type="region of interest" description="Disordered" evidence="1">
    <location>
        <begin position="100"/>
        <end position="123"/>
    </location>
</feature>
<gene>
    <name evidence="2" type="ORF">BU16DRAFT_554889</name>
</gene>
<keyword evidence="3" id="KW-1185">Reference proteome</keyword>
<proteinExistence type="predicted"/>
<dbReference type="EMBL" id="MU004181">
    <property type="protein sequence ID" value="KAF2502857.1"/>
    <property type="molecule type" value="Genomic_DNA"/>
</dbReference>
<evidence type="ECO:0000313" key="3">
    <source>
        <dbReference type="Proteomes" id="UP000799750"/>
    </source>
</evidence>
<sequence length="185" mass="20655">MRHNEQRSDSPRLFQEQGVRLLRAPSGKACSHLVRRDEWVHFWNKRCGVRLDVGERPLQKKRLTEAGAQISTLDDAMHTRWMLLQREEVRHQALGPEAPRFSQAFKDDGGKAASAREDGCMGAPTLTATMPATLPEESKIGSPGPGPVGRRRWIAMHGRRGAFASCGINGARFGHAPARRRRESV</sequence>